<dbReference type="Proteomes" id="UP000237271">
    <property type="component" value="Unassembled WGS sequence"/>
</dbReference>
<feature type="signal peptide" evidence="5">
    <location>
        <begin position="1"/>
        <end position="24"/>
    </location>
</feature>
<feature type="chain" id="PRO_5015133564" evidence="5">
    <location>
        <begin position="25"/>
        <end position="485"/>
    </location>
</feature>
<dbReference type="AlphaFoldDB" id="A0A2P4XUJ6"/>
<sequence length="485" mass="53869">MRLYSVALLLVGAVVLVNVERSTSFQLTTADYPTVVILSFVDHQNGVAPKRLLRRYDEGDEERAIGGGTISELASKLKGKTSNLAKNMMGTNKYEAQLATKWNLGSITDTLTSANLNKLTANIEQLNSKNIIKKVSLIGILTAHYGDDSLAKVLLTVEKQATDPAFKNQIQALRTAQMTRWLKGGNSVDDVINLLKIREDGAKVIASRKMEVLDDYIKLVNPKNYDQTSLAKTLIKTYGSQDELLTLLSIGKDRGHTVNLFENSLMSKWQSEGEFPVYVYKWLKLDDNVNGAFTADNLNKFTKYVDDFNLKVSSNKKSALTLYTNSFGDAAVAKKLVSAVGNPATESVAKKLQSQQLEGWINSGKSVDKMFTTLKIDIKKGVASWQLDVLDKFITRKSGEQNVIKILTEKFGGNRNLARILEKASKPTETSALQKKQFAALVDGRNIRPENFMSAVFRNVPGSATNEQKRIAAKFEAFYQSLTRW</sequence>
<evidence type="ECO:0000313" key="7">
    <source>
        <dbReference type="Proteomes" id="UP000237271"/>
    </source>
</evidence>
<evidence type="ECO:0000313" key="6">
    <source>
        <dbReference type="EMBL" id="POM69238.1"/>
    </source>
</evidence>
<keyword evidence="3" id="KW-0964">Secreted</keyword>
<evidence type="ECO:0000256" key="1">
    <source>
        <dbReference type="ARBA" id="ARBA00004613"/>
    </source>
</evidence>
<accession>A0A2P4XUJ6</accession>
<dbReference type="Pfam" id="PF16810">
    <property type="entry name" value="RXLR"/>
    <property type="match status" value="1"/>
</dbReference>
<evidence type="ECO:0000256" key="3">
    <source>
        <dbReference type="ARBA" id="ARBA00022525"/>
    </source>
</evidence>
<comment type="caution">
    <text evidence="6">The sequence shown here is derived from an EMBL/GenBank/DDBJ whole genome shotgun (WGS) entry which is preliminary data.</text>
</comment>
<keyword evidence="7" id="KW-1185">Reference proteome</keyword>
<keyword evidence="4 5" id="KW-0732">Signal</keyword>
<protein>
    <submittedName>
        <fullName evidence="6">Secreted RxLR effector peptide protein</fullName>
    </submittedName>
</protein>
<name>A0A2P4XUJ6_9STRA</name>
<organism evidence="6 7">
    <name type="scientific">Phytophthora palmivora</name>
    <dbReference type="NCBI Taxonomy" id="4796"/>
    <lineage>
        <taxon>Eukaryota</taxon>
        <taxon>Sar</taxon>
        <taxon>Stramenopiles</taxon>
        <taxon>Oomycota</taxon>
        <taxon>Peronosporomycetes</taxon>
        <taxon>Peronosporales</taxon>
        <taxon>Peronosporaceae</taxon>
        <taxon>Phytophthora</taxon>
    </lineage>
</organism>
<evidence type="ECO:0000256" key="2">
    <source>
        <dbReference type="ARBA" id="ARBA00010400"/>
    </source>
</evidence>
<comment type="subcellular location">
    <subcellularLocation>
        <location evidence="1">Secreted</location>
    </subcellularLocation>
</comment>
<comment type="similarity">
    <text evidence="2">Belongs to the RxLR effector family.</text>
</comment>
<dbReference type="InterPro" id="IPR031825">
    <property type="entry name" value="RXLR"/>
</dbReference>
<proteinExistence type="inferred from homology"/>
<gene>
    <name evidence="6" type="ORF">PHPALM_14493</name>
</gene>
<evidence type="ECO:0000256" key="4">
    <source>
        <dbReference type="ARBA" id="ARBA00022729"/>
    </source>
</evidence>
<dbReference type="OrthoDB" id="126417at2759"/>
<evidence type="ECO:0000256" key="5">
    <source>
        <dbReference type="SAM" id="SignalP"/>
    </source>
</evidence>
<reference evidence="6 7" key="1">
    <citation type="journal article" date="2017" name="Genome Biol. Evol.">
        <title>Phytophthora megakarya and P. palmivora, closely related causal agents of cacao black pod rot, underwent increases in genome sizes and gene numbers by different mechanisms.</title>
        <authorList>
            <person name="Ali S.S."/>
            <person name="Shao J."/>
            <person name="Lary D.J."/>
            <person name="Kronmiller B."/>
            <person name="Shen D."/>
            <person name="Strem M.D."/>
            <person name="Amoako-Attah I."/>
            <person name="Akrofi A.Y."/>
            <person name="Begoude B.A."/>
            <person name="Ten Hoopen G.M."/>
            <person name="Coulibaly K."/>
            <person name="Kebe B.I."/>
            <person name="Melnick R.L."/>
            <person name="Guiltinan M.J."/>
            <person name="Tyler B.M."/>
            <person name="Meinhardt L.W."/>
            <person name="Bailey B.A."/>
        </authorList>
    </citation>
    <scope>NUCLEOTIDE SEQUENCE [LARGE SCALE GENOMIC DNA]</scope>
    <source>
        <strain evidence="7">sbr112.9</strain>
    </source>
</reference>
<dbReference type="EMBL" id="NCKW01007907">
    <property type="protein sequence ID" value="POM69238.1"/>
    <property type="molecule type" value="Genomic_DNA"/>
</dbReference>